<comment type="caution">
    <text evidence="2">The sequence shown here is derived from an EMBL/GenBank/DDBJ whole genome shotgun (WGS) entry which is preliminary data.</text>
</comment>
<evidence type="ECO:0000313" key="2">
    <source>
        <dbReference type="EMBL" id="PJC80568.1"/>
    </source>
</evidence>
<keyword evidence="1" id="KW-1133">Transmembrane helix</keyword>
<dbReference type="Proteomes" id="UP000228960">
    <property type="component" value="Unassembled WGS sequence"/>
</dbReference>
<protein>
    <submittedName>
        <fullName evidence="2">Uncharacterized protein</fullName>
    </submittedName>
</protein>
<accession>A0A2M8GJY8</accession>
<feature type="transmembrane region" description="Helical" evidence="1">
    <location>
        <begin position="20"/>
        <end position="40"/>
    </location>
</feature>
<organism evidence="2 3">
    <name type="scientific">Candidatus Shapirobacteria bacterium CG_4_8_14_3_um_filter_35_11</name>
    <dbReference type="NCBI Taxonomy" id="1974874"/>
    <lineage>
        <taxon>Bacteria</taxon>
        <taxon>Candidatus Shapironibacteriota</taxon>
    </lineage>
</organism>
<keyword evidence="1" id="KW-0472">Membrane</keyword>
<evidence type="ECO:0000313" key="3">
    <source>
        <dbReference type="Proteomes" id="UP000228960"/>
    </source>
</evidence>
<keyword evidence="1" id="KW-0812">Transmembrane</keyword>
<reference evidence="3" key="1">
    <citation type="submission" date="2017-09" db="EMBL/GenBank/DDBJ databases">
        <title>Depth-based differentiation of microbial function through sediment-hosted aquifers and enrichment of novel symbionts in the deep terrestrial subsurface.</title>
        <authorList>
            <person name="Probst A.J."/>
            <person name="Ladd B."/>
            <person name="Jarett J.K."/>
            <person name="Geller-Mcgrath D.E."/>
            <person name="Sieber C.M.K."/>
            <person name="Emerson J.B."/>
            <person name="Anantharaman K."/>
            <person name="Thomas B.C."/>
            <person name="Malmstrom R."/>
            <person name="Stieglmeier M."/>
            <person name="Klingl A."/>
            <person name="Woyke T."/>
            <person name="Ryan C.M."/>
            <person name="Banfield J.F."/>
        </authorList>
    </citation>
    <scope>NUCLEOTIDE SEQUENCE [LARGE SCALE GENOMIC DNA]</scope>
</reference>
<sequence>MLFIGYIYVQNLKNRLLKIVIGWLVVVISLLAIFFVVNLIPAKIATESTVGVETTFLRLAEQRKYSSEFIASDNNLKRIDVLFKNPNLESRDELSILIKDDNSVIYQQTFTGFNFGDTSHARLDFIPVVDSFYKKYRLEIVATKIVDGKLYFGVKNKEIDMILYYYKRNTIFESVVKSVRLMQNWVLLLPLITVTLFLW</sequence>
<dbReference type="EMBL" id="PFQM01000043">
    <property type="protein sequence ID" value="PJC80568.1"/>
    <property type="molecule type" value="Genomic_DNA"/>
</dbReference>
<dbReference type="AlphaFoldDB" id="A0A2M8GJY8"/>
<proteinExistence type="predicted"/>
<evidence type="ECO:0000256" key="1">
    <source>
        <dbReference type="SAM" id="Phobius"/>
    </source>
</evidence>
<gene>
    <name evidence="2" type="ORF">CO009_01660</name>
</gene>
<name>A0A2M8GJY8_9BACT</name>